<dbReference type="Gene3D" id="3.20.20.380">
    <property type="entry name" value="Copper homeostasis (CutC) domain"/>
    <property type="match status" value="1"/>
</dbReference>
<dbReference type="Proteomes" id="UP000006403">
    <property type="component" value="Unassembled WGS sequence"/>
</dbReference>
<evidence type="ECO:0000313" key="5">
    <source>
        <dbReference type="Proteomes" id="UP000006403"/>
    </source>
</evidence>
<dbReference type="EMBL" id="AMBL01000019">
    <property type="protein sequence ID" value="EJY46553.1"/>
    <property type="molecule type" value="Genomic_DNA"/>
</dbReference>
<dbReference type="PANTHER" id="PTHR12598:SF0">
    <property type="entry name" value="COPPER HOMEOSTASIS PROTEIN CUTC HOMOLOG"/>
    <property type="match status" value="1"/>
</dbReference>
<dbReference type="InterPro" id="IPR036822">
    <property type="entry name" value="CutC-like_dom_sf"/>
</dbReference>
<reference evidence="4 5" key="1">
    <citation type="submission" date="2012-04" db="EMBL/GenBank/DDBJ databases">
        <authorList>
            <person name="Weinstock G."/>
            <person name="Sodergren E."/>
            <person name="Lobos E.A."/>
            <person name="Fulton L."/>
            <person name="Fulton R."/>
            <person name="Courtney L."/>
            <person name="Fronick C."/>
            <person name="O'Laughlin M."/>
            <person name="Godfrey J."/>
            <person name="Wilson R.M."/>
            <person name="Miner T."/>
            <person name="Farmer C."/>
            <person name="Delehaunty K."/>
            <person name="Cordes M."/>
            <person name="Minx P."/>
            <person name="Tomlinson C."/>
            <person name="Chen J."/>
            <person name="Wollam A."/>
            <person name="Pepin K.H."/>
            <person name="Bhonagiri V."/>
            <person name="Zhang X."/>
            <person name="Suruliraj S."/>
            <person name="Warren W."/>
            <person name="Mitreva M."/>
            <person name="Mardis E.R."/>
            <person name="Wilson R.K."/>
        </authorList>
    </citation>
    <scope>NUCLEOTIDE SEQUENCE [LARGE SCALE GENOMIC DNA]</scope>
    <source>
        <strain evidence="4 5">505</strain>
    </source>
</reference>
<proteinExistence type="inferred from homology"/>
<dbReference type="InterPro" id="IPR005627">
    <property type="entry name" value="CutC-like"/>
</dbReference>
<dbReference type="HAMAP" id="MF_00795">
    <property type="entry name" value="CutC"/>
    <property type="match status" value="1"/>
</dbReference>
<keyword evidence="2 3" id="KW-0963">Cytoplasm</keyword>
<dbReference type="AlphaFoldDB" id="J6KFM5"/>
<dbReference type="GO" id="GO:0005737">
    <property type="term" value="C:cytoplasm"/>
    <property type="evidence" value="ECO:0007669"/>
    <property type="project" value="UniProtKB-SubCell"/>
</dbReference>
<organism evidence="4 5">
    <name type="scientific">Enterococcus faecium 505</name>
    <dbReference type="NCBI Taxonomy" id="1134806"/>
    <lineage>
        <taxon>Bacteria</taxon>
        <taxon>Bacillati</taxon>
        <taxon>Bacillota</taxon>
        <taxon>Bacilli</taxon>
        <taxon>Lactobacillales</taxon>
        <taxon>Enterococcaceae</taxon>
        <taxon>Enterococcus</taxon>
    </lineage>
</organism>
<sequence length="221" mass="24121">MKDKGEDQMIKEFCAENYTSIPLAVARGANRIELCDNLAVGGTTPSTGVIEETLTYAGEKNIPVMTIIRPRGGDFVYNDIELKIMHTDLIEAKKLGTDGVVFGCLNPSGWLDEEALELLIETAEGVQITFHMAFDSIPEERQFEAIDWLAAHGVDRILTHGGPADQTIEEHFPRLKELIDYADGRLIILPGGGVTAANAAHVAKELNVSEVHGTKIVELQP</sequence>
<dbReference type="Pfam" id="PF03932">
    <property type="entry name" value="CutC"/>
    <property type="match status" value="1"/>
</dbReference>
<dbReference type="GO" id="GO:0005507">
    <property type="term" value="F:copper ion binding"/>
    <property type="evidence" value="ECO:0007669"/>
    <property type="project" value="TreeGrafter"/>
</dbReference>
<evidence type="ECO:0000256" key="2">
    <source>
        <dbReference type="ARBA" id="ARBA00022490"/>
    </source>
</evidence>
<gene>
    <name evidence="3" type="primary">cutC</name>
    <name evidence="4" type="ORF">HMPREF1348_00888</name>
</gene>
<evidence type="ECO:0000256" key="3">
    <source>
        <dbReference type="HAMAP-Rule" id="MF_00795"/>
    </source>
</evidence>
<name>J6KFM5_ENTFC</name>
<comment type="similarity">
    <text evidence="1 3">Belongs to the CutC family.</text>
</comment>
<dbReference type="PATRIC" id="fig|1134806.3.peg.847"/>
<accession>J6KFM5</accession>
<dbReference type="HOGENOM" id="CLU_050555_2_0_9"/>
<comment type="subcellular location">
    <subcellularLocation>
        <location evidence="3">Cytoplasm</location>
    </subcellularLocation>
</comment>
<dbReference type="SUPFAM" id="SSF110395">
    <property type="entry name" value="CutC-like"/>
    <property type="match status" value="1"/>
</dbReference>
<evidence type="ECO:0000313" key="4">
    <source>
        <dbReference type="EMBL" id="EJY46553.1"/>
    </source>
</evidence>
<comment type="caution">
    <text evidence="4">The sequence shown here is derived from an EMBL/GenBank/DDBJ whole genome shotgun (WGS) entry which is preliminary data.</text>
</comment>
<protein>
    <recommendedName>
        <fullName evidence="3">PF03932 family protein CutC</fullName>
    </recommendedName>
</protein>
<dbReference type="PANTHER" id="PTHR12598">
    <property type="entry name" value="COPPER HOMEOSTASIS PROTEIN CUTC"/>
    <property type="match status" value="1"/>
</dbReference>
<comment type="caution">
    <text evidence="3">Once thought to be involved in copper homeostasis, experiments in E.coli have shown this is not the case.</text>
</comment>
<evidence type="ECO:0000256" key="1">
    <source>
        <dbReference type="ARBA" id="ARBA00007768"/>
    </source>
</evidence>
<dbReference type="FunFam" id="3.20.20.380:FF:000003">
    <property type="entry name" value="Copper homeostasis protein CutC"/>
    <property type="match status" value="1"/>
</dbReference>